<protein>
    <submittedName>
        <fullName evidence="1">Uncharacterized protein</fullName>
    </submittedName>
</protein>
<dbReference type="EMBL" id="CP026114">
    <property type="protein sequence ID" value="AUT66300.1"/>
    <property type="molecule type" value="Genomic_DNA"/>
</dbReference>
<dbReference type="Proteomes" id="UP000243502">
    <property type="component" value="Chromosome 4"/>
</dbReference>
<gene>
    <name evidence="1" type="ORF">C2L65_41940</name>
</gene>
<evidence type="ECO:0000313" key="1">
    <source>
        <dbReference type="EMBL" id="AUT66300.1"/>
    </source>
</evidence>
<evidence type="ECO:0000313" key="2">
    <source>
        <dbReference type="Proteomes" id="UP000243502"/>
    </source>
</evidence>
<reference evidence="1 2" key="1">
    <citation type="submission" date="2018-01" db="EMBL/GenBank/DDBJ databases">
        <title>Species boundaries and ecological features among Paraburkholderia terrae DSMZ17804T, P. hospita DSMZ17164T and P. caribensis DSMZ13236T.</title>
        <authorList>
            <person name="Pratama A.A."/>
        </authorList>
    </citation>
    <scope>NUCLEOTIDE SEQUENCE [LARGE SCALE GENOMIC DNA]</scope>
    <source>
        <strain evidence="1 2">DSM 17804</strain>
    </source>
</reference>
<accession>A0A2I8F3L3</accession>
<dbReference type="KEGG" id="pter:C2L65_41940"/>
<proteinExistence type="predicted"/>
<dbReference type="AlphaFoldDB" id="A0A2I8F3L3"/>
<name>A0A2I8F3L3_9BURK</name>
<organism evidence="1 2">
    <name type="scientific">Paraburkholderia terrae</name>
    <dbReference type="NCBI Taxonomy" id="311230"/>
    <lineage>
        <taxon>Bacteria</taxon>
        <taxon>Pseudomonadati</taxon>
        <taxon>Pseudomonadota</taxon>
        <taxon>Betaproteobacteria</taxon>
        <taxon>Burkholderiales</taxon>
        <taxon>Burkholderiaceae</taxon>
        <taxon>Paraburkholderia</taxon>
    </lineage>
</organism>
<sequence>MGADLYNRQLHQAEKSLSQQLAKAANAKGLTNADGSPVTTADIANQLAQMGYQANGVLESGAAATVKGEMPDDGSTWKYAGVDQTSGKAIWAQTPGPANPVLQAFILQNTNGSDVPLLQQYTSSPVGAQSQYGPQGISMGSSAGSICPQGDCGVAYSTPSQQQVSDAAGFGATQLDRVAAMATALSAAGMPVPFVSASAEAIAVWASAGSWFLNGVQQAASPNFGGYSVSNAIGQFTGAITNRYPMAAPVINEFGSITSNSGVAQNAQDWINTQWAKVKGKFQ</sequence>